<dbReference type="Pfam" id="PF13947">
    <property type="entry name" value="GUB_WAK_bind"/>
    <property type="match status" value="1"/>
</dbReference>
<feature type="binding site" evidence="17">
    <location>
        <position position="398"/>
    </location>
    <ligand>
        <name>ATP</name>
        <dbReference type="ChEBI" id="CHEBI:30616"/>
    </ligand>
</feature>
<dbReference type="FunFam" id="1.10.510.10:FF:000084">
    <property type="entry name" value="Wall-associated receptor kinase 2"/>
    <property type="match status" value="1"/>
</dbReference>
<evidence type="ECO:0000256" key="12">
    <source>
        <dbReference type="ARBA" id="ARBA00023157"/>
    </source>
</evidence>
<feature type="compositionally biased region" description="Basic and acidic residues" evidence="18">
    <location>
        <begin position="656"/>
        <end position="665"/>
    </location>
</feature>
<dbReference type="Pfam" id="PF07714">
    <property type="entry name" value="PK_Tyr_Ser-Thr"/>
    <property type="match status" value="1"/>
</dbReference>
<evidence type="ECO:0000256" key="16">
    <source>
        <dbReference type="PROSITE-ProRule" id="PRU00076"/>
    </source>
</evidence>
<evidence type="ECO:0000256" key="1">
    <source>
        <dbReference type="ARBA" id="ARBA00004479"/>
    </source>
</evidence>
<evidence type="ECO:0000256" key="10">
    <source>
        <dbReference type="ARBA" id="ARBA00022989"/>
    </source>
</evidence>
<gene>
    <name evidence="23" type="ORF">LWI28_007806</name>
</gene>
<dbReference type="Gene3D" id="3.30.200.20">
    <property type="entry name" value="Phosphorylase Kinase, domain 1"/>
    <property type="match status" value="1"/>
</dbReference>
<dbReference type="InterPro" id="IPR008271">
    <property type="entry name" value="Ser/Thr_kinase_AS"/>
</dbReference>
<dbReference type="SMART" id="SM00220">
    <property type="entry name" value="S_TKc"/>
    <property type="match status" value="1"/>
</dbReference>
<keyword evidence="2" id="KW-0723">Serine/threonine-protein kinase</keyword>
<reference evidence="23" key="1">
    <citation type="journal article" date="2022" name="Plant J.">
        <title>Strategies of tolerance reflected in two North American maple genomes.</title>
        <authorList>
            <person name="McEvoy S.L."/>
            <person name="Sezen U.U."/>
            <person name="Trouern-Trend A."/>
            <person name="McMahon S.M."/>
            <person name="Schaberg P.G."/>
            <person name="Yang J."/>
            <person name="Wegrzyn J.L."/>
            <person name="Swenson N.G."/>
        </authorList>
    </citation>
    <scope>NUCLEOTIDE SEQUENCE</scope>
    <source>
        <strain evidence="23">91603</strain>
    </source>
</reference>
<comment type="subcellular location">
    <subcellularLocation>
        <location evidence="1">Membrane</location>
        <topology evidence="1">Single-pass type I membrane protein</topology>
    </subcellularLocation>
</comment>
<evidence type="ECO:0000256" key="19">
    <source>
        <dbReference type="SAM" id="Phobius"/>
    </source>
</evidence>
<name>A0AAD5J4N6_ACENE</name>
<evidence type="ECO:0000313" key="24">
    <source>
        <dbReference type="Proteomes" id="UP001064489"/>
    </source>
</evidence>
<keyword evidence="8" id="KW-0418">Kinase</keyword>
<dbReference type="Gene3D" id="1.10.510.10">
    <property type="entry name" value="Transferase(Phosphotransferase) domain 1"/>
    <property type="match status" value="1"/>
</dbReference>
<evidence type="ECO:0000256" key="9">
    <source>
        <dbReference type="ARBA" id="ARBA00022840"/>
    </source>
</evidence>
<feature type="chain" id="PRO_5041915687" evidence="20">
    <location>
        <begin position="23"/>
        <end position="698"/>
    </location>
</feature>
<proteinExistence type="predicted"/>
<comment type="caution">
    <text evidence="23">The sequence shown here is derived from an EMBL/GenBank/DDBJ whole genome shotgun (WGS) entry which is preliminary data.</text>
</comment>
<reference evidence="23" key="2">
    <citation type="submission" date="2023-02" db="EMBL/GenBank/DDBJ databases">
        <authorList>
            <person name="Swenson N.G."/>
            <person name="Wegrzyn J.L."/>
            <person name="Mcevoy S.L."/>
        </authorList>
    </citation>
    <scope>NUCLEOTIDE SEQUENCE</scope>
    <source>
        <strain evidence="23">91603</strain>
        <tissue evidence="23">Leaf</tissue>
    </source>
</reference>
<dbReference type="InterPro" id="IPR045274">
    <property type="entry name" value="WAK-like"/>
</dbReference>
<dbReference type="PROSITE" id="PS00108">
    <property type="entry name" value="PROTEIN_KINASE_ST"/>
    <property type="match status" value="1"/>
</dbReference>
<keyword evidence="6 20" id="KW-0732">Signal</keyword>
<evidence type="ECO:0000256" key="20">
    <source>
        <dbReference type="SAM" id="SignalP"/>
    </source>
</evidence>
<evidence type="ECO:0000256" key="7">
    <source>
        <dbReference type="ARBA" id="ARBA00022741"/>
    </source>
</evidence>
<dbReference type="InterPro" id="IPR001245">
    <property type="entry name" value="Ser-Thr/Tyr_kinase_cat_dom"/>
</dbReference>
<keyword evidence="7 17" id="KW-0547">Nucleotide-binding</keyword>
<dbReference type="PROSITE" id="PS00107">
    <property type="entry name" value="PROTEIN_KINASE_ATP"/>
    <property type="match status" value="1"/>
</dbReference>
<dbReference type="CDD" id="cd00053">
    <property type="entry name" value="EGF"/>
    <property type="match status" value="1"/>
</dbReference>
<feature type="domain" description="EGF-like" evidence="22">
    <location>
        <begin position="240"/>
        <end position="285"/>
    </location>
</feature>
<dbReference type="InterPro" id="IPR000742">
    <property type="entry name" value="EGF"/>
</dbReference>
<keyword evidence="11 19" id="KW-0472">Membrane</keyword>
<dbReference type="InterPro" id="IPR025287">
    <property type="entry name" value="WAK_GUB"/>
</dbReference>
<evidence type="ECO:0000256" key="15">
    <source>
        <dbReference type="ARBA" id="ARBA00047951"/>
    </source>
</evidence>
<dbReference type="FunFam" id="3.30.200.20:FF:000043">
    <property type="entry name" value="Wall-associated receptor kinase 2"/>
    <property type="match status" value="1"/>
</dbReference>
<protein>
    <submittedName>
        <fullName evidence="23">Uncharacterized protein</fullName>
    </submittedName>
</protein>
<dbReference type="GO" id="GO:0004674">
    <property type="term" value="F:protein serine/threonine kinase activity"/>
    <property type="evidence" value="ECO:0007669"/>
    <property type="project" value="UniProtKB-KW"/>
</dbReference>
<evidence type="ECO:0000256" key="13">
    <source>
        <dbReference type="ARBA" id="ARBA00023180"/>
    </source>
</evidence>
<evidence type="ECO:0000256" key="17">
    <source>
        <dbReference type="PROSITE-ProRule" id="PRU10141"/>
    </source>
</evidence>
<keyword evidence="5 19" id="KW-0812">Transmembrane</keyword>
<organism evidence="23 24">
    <name type="scientific">Acer negundo</name>
    <name type="common">Box elder</name>
    <dbReference type="NCBI Taxonomy" id="4023"/>
    <lineage>
        <taxon>Eukaryota</taxon>
        <taxon>Viridiplantae</taxon>
        <taxon>Streptophyta</taxon>
        <taxon>Embryophyta</taxon>
        <taxon>Tracheophyta</taxon>
        <taxon>Spermatophyta</taxon>
        <taxon>Magnoliopsida</taxon>
        <taxon>eudicotyledons</taxon>
        <taxon>Gunneridae</taxon>
        <taxon>Pentapetalae</taxon>
        <taxon>rosids</taxon>
        <taxon>malvids</taxon>
        <taxon>Sapindales</taxon>
        <taxon>Sapindaceae</taxon>
        <taxon>Hippocastanoideae</taxon>
        <taxon>Acereae</taxon>
        <taxon>Acer</taxon>
    </lineage>
</organism>
<comment type="caution">
    <text evidence="16">Lacks conserved residue(s) required for the propagation of feature annotation.</text>
</comment>
<evidence type="ECO:0000256" key="5">
    <source>
        <dbReference type="ARBA" id="ARBA00022692"/>
    </source>
</evidence>
<keyword evidence="16" id="KW-0245">EGF-like domain</keyword>
<comment type="catalytic activity">
    <reaction evidence="14">
        <text>L-seryl-[protein] + ATP = O-phospho-L-seryl-[protein] + ADP + H(+)</text>
        <dbReference type="Rhea" id="RHEA:17989"/>
        <dbReference type="Rhea" id="RHEA-COMP:9863"/>
        <dbReference type="Rhea" id="RHEA-COMP:11604"/>
        <dbReference type="ChEBI" id="CHEBI:15378"/>
        <dbReference type="ChEBI" id="CHEBI:29999"/>
        <dbReference type="ChEBI" id="CHEBI:30616"/>
        <dbReference type="ChEBI" id="CHEBI:83421"/>
        <dbReference type="ChEBI" id="CHEBI:456216"/>
    </reaction>
</comment>
<evidence type="ECO:0000256" key="2">
    <source>
        <dbReference type="ARBA" id="ARBA00022527"/>
    </source>
</evidence>
<evidence type="ECO:0000259" key="21">
    <source>
        <dbReference type="PROSITE" id="PS50011"/>
    </source>
</evidence>
<keyword evidence="4" id="KW-0808">Transferase</keyword>
<dbReference type="CDD" id="cd14066">
    <property type="entry name" value="STKc_IRAK"/>
    <property type="match status" value="1"/>
</dbReference>
<keyword evidence="24" id="KW-1185">Reference proteome</keyword>
<keyword evidence="13" id="KW-0325">Glycoprotein</keyword>
<evidence type="ECO:0000313" key="23">
    <source>
        <dbReference type="EMBL" id="KAI9185488.1"/>
    </source>
</evidence>
<evidence type="ECO:0000256" key="8">
    <source>
        <dbReference type="ARBA" id="ARBA00022777"/>
    </source>
</evidence>
<dbReference type="GO" id="GO:0030247">
    <property type="term" value="F:polysaccharide binding"/>
    <property type="evidence" value="ECO:0007669"/>
    <property type="project" value="InterPro"/>
</dbReference>
<evidence type="ECO:0000256" key="3">
    <source>
        <dbReference type="ARBA" id="ARBA00022553"/>
    </source>
</evidence>
<evidence type="ECO:0000256" key="18">
    <source>
        <dbReference type="SAM" id="MobiDB-lite"/>
    </source>
</evidence>
<dbReference type="GO" id="GO:0005886">
    <property type="term" value="C:plasma membrane"/>
    <property type="evidence" value="ECO:0007669"/>
    <property type="project" value="TreeGrafter"/>
</dbReference>
<comment type="catalytic activity">
    <reaction evidence="15">
        <text>L-threonyl-[protein] + ATP = O-phospho-L-threonyl-[protein] + ADP + H(+)</text>
        <dbReference type="Rhea" id="RHEA:46608"/>
        <dbReference type="Rhea" id="RHEA-COMP:11060"/>
        <dbReference type="Rhea" id="RHEA-COMP:11605"/>
        <dbReference type="ChEBI" id="CHEBI:15378"/>
        <dbReference type="ChEBI" id="CHEBI:30013"/>
        <dbReference type="ChEBI" id="CHEBI:30616"/>
        <dbReference type="ChEBI" id="CHEBI:61977"/>
        <dbReference type="ChEBI" id="CHEBI:456216"/>
    </reaction>
</comment>
<evidence type="ECO:0000259" key="22">
    <source>
        <dbReference type="PROSITE" id="PS50026"/>
    </source>
</evidence>
<dbReference type="GO" id="GO:0005524">
    <property type="term" value="F:ATP binding"/>
    <property type="evidence" value="ECO:0007669"/>
    <property type="project" value="UniProtKB-UniRule"/>
</dbReference>
<dbReference type="InterPro" id="IPR000719">
    <property type="entry name" value="Prot_kinase_dom"/>
</dbReference>
<dbReference type="Proteomes" id="UP001064489">
    <property type="component" value="Chromosome 3"/>
</dbReference>
<dbReference type="SUPFAM" id="SSF56112">
    <property type="entry name" value="Protein kinase-like (PK-like)"/>
    <property type="match status" value="1"/>
</dbReference>
<sequence length="698" mass="77025">MELSGILCLRFVLLQMLLLTVASQLAQPGPGCVTLTKCGDLEIPYPFGTQPGCYLSSDFLITCNYTPHNPPTPLWGTNNSNFIVTNISMEGRLHVLSLVSKHCNNINNSGASLCVGDLRISDTQNKFTVIGCESKGYIHGRLDGKDYSNNCSTGTSCASPDNLIDGSCSAGSGCCQLTIPKRLRDIRVYANSSFKPPNVLVSNPCSYAFVIENSQFHFSPSNLSKIEERVPTVVDWAITGNGSCTEANLCNENALCIEANHTGRGYLCRCKDGYQGNPYLSPGCKCKKGCKNNLLPIALGVGLGSVMLLVGSYGIYYEFRKRRLIKLKQHFFEENGGFLLEQQLSEPGGTGDTATIFPTNELEQATNNFDEEKIIGRGRNGAVYKGILKDNNPVAIKKSKKVGQSQTEPFINQVKVLSKINHINVVKLLGCCLETEVPLLVYEFVTNGSLFDHIHKKDNTPTISWETRLRIATETAGVLSYLHSDSDTPVIHRDVKSSNILLDDNFTPKVSDFGLSNLVPMDETQLSTMVQDTLGYLDPEYMHTGQLSAKSDVYSFGVVLIELMTGKQALSFDRPEEDRRLVVKFSSLLKKGRLSRILDNGITKNDNYTNQQIKEVAELASRCLNVKGEDRPSMKEVAMELKRLSHLGDDDEGGTEEIKHSEKSYIDNYGDDNNSTAMHDSMEYQVRVGLDGATEYFE</sequence>
<dbReference type="InterPro" id="IPR017441">
    <property type="entry name" value="Protein_kinase_ATP_BS"/>
</dbReference>
<feature type="transmembrane region" description="Helical" evidence="19">
    <location>
        <begin position="294"/>
        <end position="316"/>
    </location>
</feature>
<dbReference type="EMBL" id="JAJSOW010000100">
    <property type="protein sequence ID" value="KAI9185488.1"/>
    <property type="molecule type" value="Genomic_DNA"/>
</dbReference>
<keyword evidence="12" id="KW-1015">Disulfide bond</keyword>
<feature type="signal peptide" evidence="20">
    <location>
        <begin position="1"/>
        <end position="22"/>
    </location>
</feature>
<evidence type="ECO:0000256" key="6">
    <source>
        <dbReference type="ARBA" id="ARBA00022729"/>
    </source>
</evidence>
<evidence type="ECO:0000256" key="11">
    <source>
        <dbReference type="ARBA" id="ARBA00023136"/>
    </source>
</evidence>
<dbReference type="AlphaFoldDB" id="A0AAD5J4N6"/>
<feature type="region of interest" description="Disordered" evidence="18">
    <location>
        <begin position="648"/>
        <end position="677"/>
    </location>
</feature>
<dbReference type="GO" id="GO:0007166">
    <property type="term" value="P:cell surface receptor signaling pathway"/>
    <property type="evidence" value="ECO:0007669"/>
    <property type="project" value="InterPro"/>
</dbReference>
<keyword evidence="9 17" id="KW-0067">ATP-binding</keyword>
<feature type="domain" description="Protein kinase" evidence="21">
    <location>
        <begin position="369"/>
        <end position="644"/>
    </location>
</feature>
<dbReference type="InterPro" id="IPR011009">
    <property type="entry name" value="Kinase-like_dom_sf"/>
</dbReference>
<dbReference type="PANTHER" id="PTHR27005">
    <property type="entry name" value="WALL-ASSOCIATED RECEPTOR KINASE-LIKE 21"/>
    <property type="match status" value="1"/>
</dbReference>
<evidence type="ECO:0000256" key="14">
    <source>
        <dbReference type="ARBA" id="ARBA00047558"/>
    </source>
</evidence>
<dbReference type="PROSITE" id="PS50026">
    <property type="entry name" value="EGF_3"/>
    <property type="match status" value="1"/>
</dbReference>
<keyword evidence="3" id="KW-0597">Phosphoprotein</keyword>
<dbReference type="PROSITE" id="PS50011">
    <property type="entry name" value="PROTEIN_KINASE_DOM"/>
    <property type="match status" value="1"/>
</dbReference>
<dbReference type="PANTHER" id="PTHR27005:SF468">
    <property type="entry name" value="OS01G0310500 PROTEIN"/>
    <property type="match status" value="1"/>
</dbReference>
<keyword evidence="10 19" id="KW-1133">Transmembrane helix</keyword>
<accession>A0AAD5J4N6</accession>
<evidence type="ECO:0000256" key="4">
    <source>
        <dbReference type="ARBA" id="ARBA00022679"/>
    </source>
</evidence>